<dbReference type="AlphaFoldDB" id="A0A0F9L818"/>
<proteinExistence type="predicted"/>
<comment type="caution">
    <text evidence="1">The sequence shown here is derived from an EMBL/GenBank/DDBJ whole genome shotgun (WGS) entry which is preliminary data.</text>
</comment>
<reference evidence="1" key="1">
    <citation type="journal article" date="2015" name="Nature">
        <title>Complex archaea that bridge the gap between prokaryotes and eukaryotes.</title>
        <authorList>
            <person name="Spang A."/>
            <person name="Saw J.H."/>
            <person name="Jorgensen S.L."/>
            <person name="Zaremba-Niedzwiedzka K."/>
            <person name="Martijn J."/>
            <person name="Lind A.E."/>
            <person name="van Eijk R."/>
            <person name="Schleper C."/>
            <person name="Guy L."/>
            <person name="Ettema T.J."/>
        </authorList>
    </citation>
    <scope>NUCLEOTIDE SEQUENCE</scope>
</reference>
<name>A0A0F9L818_9ZZZZ</name>
<gene>
    <name evidence="1" type="ORF">LCGC14_1232910</name>
</gene>
<sequence length="811" mass="88347">MANQPFKEPFVGKYDGVTPATMLGVGQISDGLNVRKVSPLGGWKVRKGCTMHNQTPLESSAAIKSLHQYTNPKQSDYHFIAQVNSKLYNSSGDPPTASGAGFGTDMGLTVGTTPGFSCVVGEHWIYADGSGVPIIWGGNTPYVFACLYYDNSADIYRDISREVTDGDNNNTATVTLAASDKLYIVINEIAESVTLNLGSSVNNNVVTVTLKSWQAGAWSDRSAADGTASGGASLAVDGSITWTRSSSDTMRMIGGSIMGYVYELSFSGLLDAVEIISIKCSVDPTNITNKWNGQFDYVAGARFYDQSSGEYDEGFGKVTNEATSLYIDMSDATTSDFLYLKTYAPATAFYLGIATDYVNDANAQIDNIEHWGGDAWVAGTGIVDRTLDDTPDSSFNQTGMVSWDGTRDSAKMSLLEGDPIPGYWYRISWDASLASDVRLYFAAYATFPKALPAYKGCVEFKNRLILWGDPEFPNRLRFSAENRPDCFSGGDSGYTTPVGGADEILCAVKFYNELFVFKENSIFLLEGEDPRTLGALLVSNTVGLASPNTVRVAEVGTPGAHADEPLSVCLWQDTDGVYYSDGRKPRKISMPVDHFFNTEYTTAIPAASIKTRQAFVDQMNNEYHLLLPTSELVFNYATDEWYPPWEREVDLVTGLLLRGTSGDNRYHTYGASGAGLIFRLENDATDKATSNADVAISHKIKTRAISSEQEISTSPDFSFTLRKVWAELKTRAAGNITTKTFKNMATSGTTQSSPSAMSMVKSGYSVTTPRLTMSIEGCNYFQVEFSLGTADQEMEIRKMQYELDVRGSIGA</sequence>
<dbReference type="EMBL" id="LAZR01006595">
    <property type="protein sequence ID" value="KKM90999.1"/>
    <property type="molecule type" value="Genomic_DNA"/>
</dbReference>
<organism evidence="1">
    <name type="scientific">marine sediment metagenome</name>
    <dbReference type="NCBI Taxonomy" id="412755"/>
    <lineage>
        <taxon>unclassified sequences</taxon>
        <taxon>metagenomes</taxon>
        <taxon>ecological metagenomes</taxon>
    </lineage>
</organism>
<evidence type="ECO:0000313" key="1">
    <source>
        <dbReference type="EMBL" id="KKM90999.1"/>
    </source>
</evidence>
<accession>A0A0F9L818</accession>
<protein>
    <submittedName>
        <fullName evidence="1">Uncharacterized protein</fullName>
    </submittedName>
</protein>